<dbReference type="Proteomes" id="UP000199398">
    <property type="component" value="Unassembled WGS sequence"/>
</dbReference>
<dbReference type="InterPro" id="IPR038377">
    <property type="entry name" value="Na/Glc_symporter_sf"/>
</dbReference>
<dbReference type="Gene3D" id="1.20.1730.10">
    <property type="entry name" value="Sodium/glucose cotransporter"/>
    <property type="match status" value="1"/>
</dbReference>
<dbReference type="EMBL" id="FOUP01000027">
    <property type="protein sequence ID" value="SFO85552.1"/>
    <property type="molecule type" value="Genomic_DNA"/>
</dbReference>
<proteinExistence type="inferred from homology"/>
<organism evidence="8 9">
    <name type="scientific">Saccharopolyspora antimicrobica</name>
    <dbReference type="NCBI Taxonomy" id="455193"/>
    <lineage>
        <taxon>Bacteria</taxon>
        <taxon>Bacillati</taxon>
        <taxon>Actinomycetota</taxon>
        <taxon>Actinomycetes</taxon>
        <taxon>Pseudonocardiales</taxon>
        <taxon>Pseudonocardiaceae</taxon>
        <taxon>Saccharopolyspora</taxon>
    </lineage>
</organism>
<feature type="transmembrane region" description="Helical" evidence="7">
    <location>
        <begin position="79"/>
        <end position="103"/>
    </location>
</feature>
<dbReference type="PROSITE" id="PS50283">
    <property type="entry name" value="NA_SOLUT_SYMP_3"/>
    <property type="match status" value="1"/>
</dbReference>
<evidence type="ECO:0000256" key="3">
    <source>
        <dbReference type="ARBA" id="ARBA00022448"/>
    </source>
</evidence>
<keyword evidence="5 7" id="KW-1133">Transmembrane helix</keyword>
<keyword evidence="4 7" id="KW-0812">Transmembrane</keyword>
<gene>
    <name evidence="8" type="ORF">SAMN05421805_12759</name>
</gene>
<accession>A0A1I5KKP3</accession>
<dbReference type="GO" id="GO:0022857">
    <property type="term" value="F:transmembrane transporter activity"/>
    <property type="evidence" value="ECO:0007669"/>
    <property type="project" value="InterPro"/>
</dbReference>
<protein>
    <submittedName>
        <fullName evidence="8">Solute:Na+ symporter, SSS family</fullName>
    </submittedName>
</protein>
<reference evidence="8 9" key="1">
    <citation type="submission" date="2016-10" db="EMBL/GenBank/DDBJ databases">
        <authorList>
            <person name="de Groot N.N."/>
        </authorList>
    </citation>
    <scope>NUCLEOTIDE SEQUENCE [LARGE SCALE GENOMIC DNA]</scope>
    <source>
        <strain evidence="8 9">CPCC 201259</strain>
    </source>
</reference>
<feature type="transmembrane region" description="Helical" evidence="7">
    <location>
        <begin position="123"/>
        <end position="142"/>
    </location>
</feature>
<dbReference type="STRING" id="455193.SAMN05421805_12759"/>
<evidence type="ECO:0000313" key="8">
    <source>
        <dbReference type="EMBL" id="SFO85552.1"/>
    </source>
</evidence>
<dbReference type="AlphaFoldDB" id="A0A1I5KKP3"/>
<dbReference type="PANTHER" id="PTHR48086:SF8">
    <property type="entry name" value="MONOCARBOXYLIC ACID PERMEASE"/>
    <property type="match status" value="1"/>
</dbReference>
<feature type="transmembrane region" description="Helical" evidence="7">
    <location>
        <begin position="7"/>
        <end position="27"/>
    </location>
</feature>
<feature type="transmembrane region" description="Helical" evidence="7">
    <location>
        <begin position="47"/>
        <end position="67"/>
    </location>
</feature>
<dbReference type="GO" id="GO:0005886">
    <property type="term" value="C:plasma membrane"/>
    <property type="evidence" value="ECO:0007669"/>
    <property type="project" value="TreeGrafter"/>
</dbReference>
<evidence type="ECO:0000256" key="4">
    <source>
        <dbReference type="ARBA" id="ARBA00022692"/>
    </source>
</evidence>
<evidence type="ECO:0000256" key="7">
    <source>
        <dbReference type="SAM" id="Phobius"/>
    </source>
</evidence>
<sequence length="177" mass="19270">MSSNAAVSIGMFGVFMIGTIVLGLLSLRGRDRANLAEWSVGGRSLGVVLIFVLMAGETYTSFSYLGAAGWSYDYGMPVFYLPAYLAIGFAVGYIIGPILWHYAHRNNLHNITDITSFRFDSPWFGAAVAILTTVFLLPYIQLHGKGSNRPQRLRPTSGRYAGVRVGAAERSASRQPA</sequence>
<evidence type="ECO:0000256" key="1">
    <source>
        <dbReference type="ARBA" id="ARBA00004141"/>
    </source>
</evidence>
<comment type="subcellular location">
    <subcellularLocation>
        <location evidence="1">Membrane</location>
        <topology evidence="1">Multi-pass membrane protein</topology>
    </subcellularLocation>
</comment>
<dbReference type="PANTHER" id="PTHR48086">
    <property type="entry name" value="SODIUM/PROLINE SYMPORTER-RELATED"/>
    <property type="match status" value="1"/>
</dbReference>
<keyword evidence="6 7" id="KW-0472">Membrane</keyword>
<dbReference type="InterPro" id="IPR050277">
    <property type="entry name" value="Sodium:Solute_Symporter"/>
</dbReference>
<evidence type="ECO:0000256" key="5">
    <source>
        <dbReference type="ARBA" id="ARBA00022989"/>
    </source>
</evidence>
<name>A0A1I5KKP3_9PSEU</name>
<evidence type="ECO:0000256" key="2">
    <source>
        <dbReference type="ARBA" id="ARBA00006434"/>
    </source>
</evidence>
<keyword evidence="3" id="KW-0813">Transport</keyword>
<evidence type="ECO:0000313" key="9">
    <source>
        <dbReference type="Proteomes" id="UP000199398"/>
    </source>
</evidence>
<comment type="similarity">
    <text evidence="2">Belongs to the sodium:solute symporter (SSF) (TC 2.A.21) family.</text>
</comment>
<dbReference type="InterPro" id="IPR001734">
    <property type="entry name" value="Na/solute_symporter"/>
</dbReference>
<evidence type="ECO:0000256" key="6">
    <source>
        <dbReference type="ARBA" id="ARBA00023136"/>
    </source>
</evidence>